<dbReference type="AlphaFoldDB" id="A0A212L2S0"/>
<name>A0A212L2S0_9HYPH</name>
<feature type="domain" description="GST N-terminal" evidence="1">
    <location>
        <begin position="10"/>
        <end position="83"/>
    </location>
</feature>
<dbReference type="RefSeq" id="WP_288199140.1">
    <property type="nucleotide sequence ID" value="NZ_LT608334.1"/>
</dbReference>
<dbReference type="Gene3D" id="3.40.30.10">
    <property type="entry name" value="Glutaredoxin"/>
    <property type="match status" value="1"/>
</dbReference>
<evidence type="ECO:0000259" key="1">
    <source>
        <dbReference type="Pfam" id="PF13417"/>
    </source>
</evidence>
<dbReference type="PROSITE" id="PS00195">
    <property type="entry name" value="GLUTAREDOXIN_1"/>
    <property type="match status" value="1"/>
</dbReference>
<evidence type="ECO:0000313" key="2">
    <source>
        <dbReference type="EMBL" id="SCM71806.1"/>
    </source>
</evidence>
<dbReference type="PROSITE" id="PS51354">
    <property type="entry name" value="GLUTAREDOXIN_2"/>
    <property type="match status" value="1"/>
</dbReference>
<dbReference type="InterPro" id="IPR036249">
    <property type="entry name" value="Thioredoxin-like_sf"/>
</dbReference>
<accession>A0A212L2S0</accession>
<dbReference type="EMBL" id="FMJD01000002">
    <property type="protein sequence ID" value="SCM71806.1"/>
    <property type="molecule type" value="Genomic_DNA"/>
</dbReference>
<reference evidence="2" key="1">
    <citation type="submission" date="2016-08" db="EMBL/GenBank/DDBJ databases">
        <authorList>
            <person name="Seilhamer J.J."/>
        </authorList>
    </citation>
    <scope>NUCLEOTIDE SEQUENCE</scope>
    <source>
        <strain evidence="2">86</strain>
    </source>
</reference>
<dbReference type="SUPFAM" id="SSF52833">
    <property type="entry name" value="Thioredoxin-like"/>
    <property type="match status" value="1"/>
</dbReference>
<dbReference type="Pfam" id="PF13417">
    <property type="entry name" value="GST_N_3"/>
    <property type="match status" value="1"/>
</dbReference>
<dbReference type="InterPro" id="IPR011767">
    <property type="entry name" value="GLR_AS"/>
</dbReference>
<proteinExistence type="predicted"/>
<dbReference type="CDD" id="cd00570">
    <property type="entry name" value="GST_N_family"/>
    <property type="match status" value="1"/>
</dbReference>
<dbReference type="InterPro" id="IPR004045">
    <property type="entry name" value="Glutathione_S-Trfase_N"/>
</dbReference>
<protein>
    <recommendedName>
        <fullName evidence="1">GST N-terminal domain-containing protein</fullName>
    </recommendedName>
</protein>
<sequence length="121" mass="13425">MSLISENPVLFVKHGCPFCLKVRLYLLEAGLIDTVTLRESRSPEEEDAMKAELSPHLAEVSYPTLRLGDTYMTESDDIIAHFVKEGGPAPAQLPTFQAYVDGPFKQLLALYKENAELKQGA</sequence>
<gene>
    <name evidence="2" type="ORF">KL86PLE_100346</name>
</gene>
<organism evidence="2">
    <name type="scientific">uncultured Pleomorphomonas sp</name>
    <dbReference type="NCBI Taxonomy" id="442121"/>
    <lineage>
        <taxon>Bacteria</taxon>
        <taxon>Pseudomonadati</taxon>
        <taxon>Pseudomonadota</taxon>
        <taxon>Alphaproteobacteria</taxon>
        <taxon>Hyphomicrobiales</taxon>
        <taxon>Pleomorphomonadaceae</taxon>
        <taxon>Pleomorphomonas</taxon>
        <taxon>environmental samples</taxon>
    </lineage>
</organism>